<feature type="compositionally biased region" description="Basic residues" evidence="1">
    <location>
        <begin position="402"/>
        <end position="411"/>
    </location>
</feature>
<dbReference type="OrthoDB" id="291007at2759"/>
<dbReference type="Gene3D" id="3.40.390.10">
    <property type="entry name" value="Collagenase (Catalytic Domain)"/>
    <property type="match status" value="1"/>
</dbReference>
<feature type="signal peptide" evidence="2">
    <location>
        <begin position="1"/>
        <end position="23"/>
    </location>
</feature>
<sequence>MKIPFLALLWICAFPLSLTYTHAIGSGSTIGPSVDADASNTTHGGLQSRNIHQIGSKSPRTPWPMTNEGHHGKLRVITYCFETLDTRAAMYCQIQAAMKRWQDALGGIPGPQMGHNLAFREVTNEDGSPAPCYVYWDPVAQQGPWDDDIVPDDALVIKNLPNTAESSTGYIPMDVHDGQGRHSLSVPAPKNIAAIQYIEEWIAMHEPILIAWTWSVYIRPWNEAHHAMPTNRALVLGMHHEDQRSDHQYIKFRCKKQRNYKARYDFWVAQGQKPESVHRWLCTDMGFATREGVRTKEFMVPPVDRFGQPQPVTEEGEFDGASVMLYWSGVGAEDFGGDHRNRCDTEVDEGCVLMQIRHDQGGALNFYGPPPTPSGGDISFVKKFYPWVGYADGQGPSGQHGGARKSKRSTLLKRSTTNTTVLSEQQKADGSTSYLLRVRKGAEVGLKEYGGESGFL</sequence>
<proteinExistence type="predicted"/>
<organism evidence="3 4">
    <name type="scientific">Lentithecium fluviatile CBS 122367</name>
    <dbReference type="NCBI Taxonomy" id="1168545"/>
    <lineage>
        <taxon>Eukaryota</taxon>
        <taxon>Fungi</taxon>
        <taxon>Dikarya</taxon>
        <taxon>Ascomycota</taxon>
        <taxon>Pezizomycotina</taxon>
        <taxon>Dothideomycetes</taxon>
        <taxon>Pleosporomycetidae</taxon>
        <taxon>Pleosporales</taxon>
        <taxon>Massarineae</taxon>
        <taxon>Lentitheciaceae</taxon>
        <taxon>Lentithecium</taxon>
    </lineage>
</organism>
<feature type="compositionally biased region" description="Polar residues" evidence="1">
    <location>
        <begin position="38"/>
        <end position="59"/>
    </location>
</feature>
<dbReference type="EMBL" id="MU005573">
    <property type="protein sequence ID" value="KAF2688387.1"/>
    <property type="molecule type" value="Genomic_DNA"/>
</dbReference>
<evidence type="ECO:0000256" key="1">
    <source>
        <dbReference type="SAM" id="MobiDB-lite"/>
    </source>
</evidence>
<keyword evidence="4" id="KW-1185">Reference proteome</keyword>
<evidence type="ECO:0000313" key="4">
    <source>
        <dbReference type="Proteomes" id="UP000799291"/>
    </source>
</evidence>
<dbReference type="InterPro" id="IPR024079">
    <property type="entry name" value="MetalloPept_cat_dom_sf"/>
</dbReference>
<reference evidence="3" key="1">
    <citation type="journal article" date="2020" name="Stud. Mycol.">
        <title>101 Dothideomycetes genomes: a test case for predicting lifestyles and emergence of pathogens.</title>
        <authorList>
            <person name="Haridas S."/>
            <person name="Albert R."/>
            <person name="Binder M."/>
            <person name="Bloem J."/>
            <person name="Labutti K."/>
            <person name="Salamov A."/>
            <person name="Andreopoulos B."/>
            <person name="Baker S."/>
            <person name="Barry K."/>
            <person name="Bills G."/>
            <person name="Bluhm B."/>
            <person name="Cannon C."/>
            <person name="Castanera R."/>
            <person name="Culley D."/>
            <person name="Daum C."/>
            <person name="Ezra D."/>
            <person name="Gonzalez J."/>
            <person name="Henrissat B."/>
            <person name="Kuo A."/>
            <person name="Liang C."/>
            <person name="Lipzen A."/>
            <person name="Lutzoni F."/>
            <person name="Magnuson J."/>
            <person name="Mondo S."/>
            <person name="Nolan M."/>
            <person name="Ohm R."/>
            <person name="Pangilinan J."/>
            <person name="Park H.-J."/>
            <person name="Ramirez L."/>
            <person name="Alfaro M."/>
            <person name="Sun H."/>
            <person name="Tritt A."/>
            <person name="Yoshinaga Y."/>
            <person name="Zwiers L.-H."/>
            <person name="Turgeon B."/>
            <person name="Goodwin S."/>
            <person name="Spatafora J."/>
            <person name="Crous P."/>
            <person name="Grigoriev I."/>
        </authorList>
    </citation>
    <scope>NUCLEOTIDE SEQUENCE</scope>
    <source>
        <strain evidence="3">CBS 122367</strain>
    </source>
</reference>
<dbReference type="Proteomes" id="UP000799291">
    <property type="component" value="Unassembled WGS sequence"/>
</dbReference>
<evidence type="ECO:0000256" key="2">
    <source>
        <dbReference type="SAM" id="SignalP"/>
    </source>
</evidence>
<feature type="region of interest" description="Disordered" evidence="1">
    <location>
        <begin position="35"/>
        <end position="68"/>
    </location>
</feature>
<accession>A0A6G1JCU9</accession>
<evidence type="ECO:0000313" key="3">
    <source>
        <dbReference type="EMBL" id="KAF2688387.1"/>
    </source>
</evidence>
<keyword evidence="2" id="KW-0732">Signal</keyword>
<gene>
    <name evidence="3" type="ORF">K458DRAFT_147378</name>
</gene>
<protein>
    <submittedName>
        <fullName evidence="3">Uncharacterized protein</fullName>
    </submittedName>
</protein>
<feature type="chain" id="PRO_5026332090" evidence="2">
    <location>
        <begin position="24"/>
        <end position="456"/>
    </location>
</feature>
<name>A0A6G1JCU9_9PLEO</name>
<dbReference type="GO" id="GO:0008237">
    <property type="term" value="F:metallopeptidase activity"/>
    <property type="evidence" value="ECO:0007669"/>
    <property type="project" value="InterPro"/>
</dbReference>
<feature type="compositionally biased region" description="Polar residues" evidence="1">
    <location>
        <begin position="412"/>
        <end position="426"/>
    </location>
</feature>
<dbReference type="AlphaFoldDB" id="A0A6G1JCU9"/>
<feature type="region of interest" description="Disordered" evidence="1">
    <location>
        <begin position="395"/>
        <end position="426"/>
    </location>
</feature>